<keyword evidence="5" id="KW-1185">Reference proteome</keyword>
<organism evidence="4 5">
    <name type="scientific">Rosa chinensis</name>
    <name type="common">China rose</name>
    <dbReference type="NCBI Taxonomy" id="74649"/>
    <lineage>
        <taxon>Eukaryota</taxon>
        <taxon>Viridiplantae</taxon>
        <taxon>Streptophyta</taxon>
        <taxon>Embryophyta</taxon>
        <taxon>Tracheophyta</taxon>
        <taxon>Spermatophyta</taxon>
        <taxon>Magnoliopsida</taxon>
        <taxon>eudicotyledons</taxon>
        <taxon>Gunneridae</taxon>
        <taxon>Pentapetalae</taxon>
        <taxon>rosids</taxon>
        <taxon>fabids</taxon>
        <taxon>Rosales</taxon>
        <taxon>Rosaceae</taxon>
        <taxon>Rosoideae</taxon>
        <taxon>Rosoideae incertae sedis</taxon>
        <taxon>Rosa</taxon>
    </lineage>
</organism>
<dbReference type="Proteomes" id="UP000238479">
    <property type="component" value="Chromosome 4"/>
</dbReference>
<dbReference type="InterPro" id="IPR027942">
    <property type="entry name" value="SEO_N"/>
</dbReference>
<name>A0A2P6R130_ROSCH</name>
<evidence type="ECO:0000259" key="2">
    <source>
        <dbReference type="Pfam" id="PF14576"/>
    </source>
</evidence>
<dbReference type="GO" id="GO:0010088">
    <property type="term" value="P:phloem development"/>
    <property type="evidence" value="ECO:0007669"/>
    <property type="project" value="InterPro"/>
</dbReference>
<evidence type="ECO:0000256" key="1">
    <source>
        <dbReference type="SAM" id="MobiDB-lite"/>
    </source>
</evidence>
<feature type="domain" description="Sieve element occlusion N-terminal" evidence="2">
    <location>
        <begin position="64"/>
        <end position="366"/>
    </location>
</feature>
<protein>
    <submittedName>
        <fullName evidence="4">Putative sieve element occlusion</fullName>
    </submittedName>
</protein>
<dbReference type="Pfam" id="PF14577">
    <property type="entry name" value="SEO_C"/>
    <property type="match status" value="1"/>
</dbReference>
<dbReference type="STRING" id="74649.A0A2P6R130"/>
<dbReference type="Gramene" id="PRQ40118">
    <property type="protein sequence ID" value="PRQ40118"/>
    <property type="gene ID" value="RchiOBHm_Chr4g0432611"/>
</dbReference>
<comment type="caution">
    <text evidence="4">The sequence shown here is derived from an EMBL/GenBank/DDBJ whole genome shotgun (WGS) entry which is preliminary data.</text>
</comment>
<dbReference type="InterPro" id="IPR039299">
    <property type="entry name" value="SEOA"/>
</dbReference>
<dbReference type="InterPro" id="IPR027944">
    <property type="entry name" value="SEO_C"/>
</dbReference>
<dbReference type="OrthoDB" id="1854460at2759"/>
<evidence type="ECO:0000313" key="5">
    <source>
        <dbReference type="Proteomes" id="UP000238479"/>
    </source>
</evidence>
<feature type="domain" description="Sieve element occlusion C-terminal" evidence="3">
    <location>
        <begin position="531"/>
        <end position="777"/>
    </location>
</feature>
<accession>A0A2P6R130</accession>
<dbReference type="OMA" id="AIHIDNM"/>
<dbReference type="PANTHER" id="PTHR33232">
    <property type="entry name" value="PROTEIN SIEVE ELEMENT OCCLUSION B-LIKE"/>
    <property type="match status" value="1"/>
</dbReference>
<dbReference type="EMBL" id="PDCK01000042">
    <property type="protein sequence ID" value="PRQ40118.1"/>
    <property type="molecule type" value="Genomic_DNA"/>
</dbReference>
<sequence length="778" mass="89018">MAYQPQNKVNLQSSTPVPQSAYVAQNALVPQNKAPTTHRRGEKYRTPSQQLGRDGRRQFSTLTSDDSALITQVLDTDRSHERPYDATPISLKHILQAVEVIFSRVTKPDIHGNLLVPGSALVPTGAYTEALEHHEKALHASLSSLHDNYEVPISLFNAISSELFGKWLSGEDANKTTMDILRIVQHYDWDEKVVLTLGAFSVKDGEFWLVAQLYTINALAKAVGTLRQLPEILERASTVLKSKFDAYNNLVNTVLKVTKCIIQLQEVRRDPHLTTELESTTSTAHIPTAAYWTIRSIVVAASQLLGITGMGPEYVTEAWELSSLSHKLENIHSHLEETIKRLNDIIQRKKDDEALAAIAYILETPHIDNTKTLRVLFFKDDQPALYDGYSKRRVDIDVLKRKVVILFLSDLDVAQENEYMIAHQMYDEKRQFPTRPESQYEIVWVPIVDNWNEAKYQQFENLKNDMEWYSVFHPSVVSPTVIRYIRKQDKWNFVKKPLLVVVDPQGKIVHTNAVHMMCVFGSAAYPFTNNRERLLWENETWRMELLADSLDQNLLGWIHEGKFICLYGGEDITWIRDFTRAARGVALEAGIQLELLYMGKSKAKEQKLRSIMRIIEEEKLSHVLDRNLIWYFWIRLESMWQSKGQQLKNELLSSTQLRAADSFSLRNDPVLKGIISLLSFGSTERGWAVIGTGSADMSKANGEHMLRSLREYTAWEKRRRELGFTPALNEYLAEVYKSTPHHCTNLVLPATGLMPETVACAECGRLMERYTMFRCCTD</sequence>
<proteinExistence type="predicted"/>
<dbReference type="PANTHER" id="PTHR33232:SF20">
    <property type="entry name" value="PROTEIN SIEVE ELEMENT OCCLUSION B-LIKE"/>
    <property type="match status" value="1"/>
</dbReference>
<evidence type="ECO:0000313" key="4">
    <source>
        <dbReference type="EMBL" id="PRQ40118.1"/>
    </source>
</evidence>
<feature type="region of interest" description="Disordered" evidence="1">
    <location>
        <begin position="27"/>
        <end position="55"/>
    </location>
</feature>
<dbReference type="Pfam" id="PF14576">
    <property type="entry name" value="SEO_N"/>
    <property type="match status" value="1"/>
</dbReference>
<evidence type="ECO:0000259" key="3">
    <source>
        <dbReference type="Pfam" id="PF14577"/>
    </source>
</evidence>
<reference evidence="4 5" key="1">
    <citation type="journal article" date="2018" name="Nat. Genet.">
        <title>The Rosa genome provides new insights in the design of modern roses.</title>
        <authorList>
            <person name="Bendahmane M."/>
        </authorList>
    </citation>
    <scope>NUCLEOTIDE SEQUENCE [LARGE SCALE GENOMIC DNA]</scope>
    <source>
        <strain evidence="5">cv. Old Blush</strain>
    </source>
</reference>
<gene>
    <name evidence="4" type="ORF">RchiOBHm_Chr4g0432611</name>
</gene>
<dbReference type="AlphaFoldDB" id="A0A2P6R130"/>